<dbReference type="Proteomes" id="UP000216035">
    <property type="component" value="Unassembled WGS sequence"/>
</dbReference>
<feature type="domain" description="GSCFA" evidence="1">
    <location>
        <begin position="23"/>
        <end position="254"/>
    </location>
</feature>
<name>A0A255ZQN5_9FLAO</name>
<dbReference type="OrthoDB" id="9807687at2"/>
<dbReference type="Pfam" id="PF08885">
    <property type="entry name" value="GSCFA"/>
    <property type="match status" value="1"/>
</dbReference>
<gene>
    <name evidence="2" type="ORF">CHX27_09115</name>
</gene>
<dbReference type="EMBL" id="NOXX01000199">
    <property type="protein sequence ID" value="OYQ43729.1"/>
    <property type="molecule type" value="Genomic_DNA"/>
</dbReference>
<accession>A0A255ZQN5</accession>
<evidence type="ECO:0000259" key="1">
    <source>
        <dbReference type="Pfam" id="PF08885"/>
    </source>
</evidence>
<proteinExistence type="predicted"/>
<dbReference type="Gene3D" id="3.40.50.1110">
    <property type="entry name" value="SGNH hydrolase"/>
    <property type="match status" value="1"/>
</dbReference>
<dbReference type="GO" id="GO:0016788">
    <property type="term" value="F:hydrolase activity, acting on ester bonds"/>
    <property type="evidence" value="ECO:0007669"/>
    <property type="project" value="UniProtKB-ARBA"/>
</dbReference>
<dbReference type="SUPFAM" id="SSF52266">
    <property type="entry name" value="SGNH hydrolase"/>
    <property type="match status" value="1"/>
</dbReference>
<organism evidence="2 3">
    <name type="scientific">Flavobacterium aurantiibacter</name>
    <dbReference type="NCBI Taxonomy" id="2023067"/>
    <lineage>
        <taxon>Bacteria</taxon>
        <taxon>Pseudomonadati</taxon>
        <taxon>Bacteroidota</taxon>
        <taxon>Flavobacteriia</taxon>
        <taxon>Flavobacteriales</taxon>
        <taxon>Flavobacteriaceae</taxon>
        <taxon>Flavobacterium</taxon>
    </lineage>
</organism>
<dbReference type="InterPro" id="IPR036514">
    <property type="entry name" value="SGNH_hydro_sf"/>
</dbReference>
<evidence type="ECO:0000313" key="2">
    <source>
        <dbReference type="EMBL" id="OYQ43729.1"/>
    </source>
</evidence>
<sequence>MKWVTEVNVPKYTFDVNHRQKQVFLGSCFATHISSKFSYFGFNQVYNPFGVLFSPIACANLISSALSEKPLSEKHFVKRDDHFFSLDAHSEIFGSTTAALQKRLDDASQKLRTALLEADVLFLTLGTAFVYRYLRTGEFVANCQKVPANQFEKVLLTADEITNDLQASFDLLRQYNPKIKIVLTVSPVRHTRDGLIENQRSKAQLLLATDKLSNKETVVYFPSYEIMTDELRDYRFYESDLIHPNQIAVEYIWNILVKSFFSLETQKICDRIGKYRSFSLHKSNRNTDKQNLKAEEIKTALLLDFPFITIS</sequence>
<keyword evidence="3" id="KW-1185">Reference proteome</keyword>
<comment type="caution">
    <text evidence="2">The sequence shown here is derived from an EMBL/GenBank/DDBJ whole genome shotgun (WGS) entry which is preliminary data.</text>
</comment>
<protein>
    <recommendedName>
        <fullName evidence="1">GSCFA domain-containing protein</fullName>
    </recommendedName>
</protein>
<reference evidence="2 3" key="1">
    <citation type="submission" date="2017-07" db="EMBL/GenBank/DDBJ databases">
        <title>Flavobacterium cyanobacteriorum sp. nov., isolated from cyanobacterial aggregates in a eutrophic lake.</title>
        <authorList>
            <person name="Cai H."/>
        </authorList>
    </citation>
    <scope>NUCLEOTIDE SEQUENCE [LARGE SCALE GENOMIC DNA]</scope>
    <source>
        <strain evidence="2 3">TH167</strain>
    </source>
</reference>
<dbReference type="InterPro" id="IPR014982">
    <property type="entry name" value="GSCFA"/>
</dbReference>
<dbReference type="RefSeq" id="WP_094486463.1">
    <property type="nucleotide sequence ID" value="NZ_NOXX01000199.1"/>
</dbReference>
<dbReference type="AlphaFoldDB" id="A0A255ZQN5"/>
<evidence type="ECO:0000313" key="3">
    <source>
        <dbReference type="Proteomes" id="UP000216035"/>
    </source>
</evidence>